<keyword evidence="1" id="KW-0472">Membrane</keyword>
<evidence type="ECO:0000313" key="3">
    <source>
        <dbReference type="Proteomes" id="UP001243717"/>
    </source>
</evidence>
<keyword evidence="3" id="KW-1185">Reference proteome</keyword>
<protein>
    <recommendedName>
        <fullName evidence="4">SoxR reducing system RseC family protein</fullName>
    </recommendedName>
</protein>
<name>A0ABU1ARH7_9BACT</name>
<feature type="transmembrane region" description="Helical" evidence="1">
    <location>
        <begin position="15"/>
        <end position="33"/>
    </location>
</feature>
<comment type="caution">
    <text evidence="2">The sequence shown here is derived from an EMBL/GenBank/DDBJ whole genome shotgun (WGS) entry which is preliminary data.</text>
</comment>
<dbReference type="Proteomes" id="UP001243717">
    <property type="component" value="Unassembled WGS sequence"/>
</dbReference>
<organism evidence="2 3">
    <name type="scientific">Thalassobacterium sedimentorum</name>
    <dbReference type="NCBI Taxonomy" id="3041258"/>
    <lineage>
        <taxon>Bacteria</taxon>
        <taxon>Pseudomonadati</taxon>
        <taxon>Verrucomicrobiota</taxon>
        <taxon>Opitutia</taxon>
        <taxon>Puniceicoccales</taxon>
        <taxon>Coraliomargaritaceae</taxon>
        <taxon>Thalassobacterium</taxon>
    </lineage>
</organism>
<evidence type="ECO:0000256" key="1">
    <source>
        <dbReference type="SAM" id="Phobius"/>
    </source>
</evidence>
<sequence>MKSLESEFKAIDRPANIALFIHIPVFGILSLYLDDLPEEGNLKSLVTLTWFVGFFGVMLYLCLYIFKRKRSCMIAHGLKCGKCGYIPLPGGFINFALKNHQCRKCKAPLEIVAEPAGAGQPDNPPVKL</sequence>
<gene>
    <name evidence="2" type="ORF">QEH59_18215</name>
</gene>
<keyword evidence="1" id="KW-1133">Transmembrane helix</keyword>
<keyword evidence="1" id="KW-0812">Transmembrane</keyword>
<dbReference type="RefSeq" id="WP_308986805.1">
    <property type="nucleotide sequence ID" value="NZ_JARXIC010000073.1"/>
</dbReference>
<feature type="transmembrane region" description="Helical" evidence="1">
    <location>
        <begin position="45"/>
        <end position="66"/>
    </location>
</feature>
<reference evidence="2 3" key="1">
    <citation type="submission" date="2023-04" db="EMBL/GenBank/DDBJ databases">
        <title>A novel bacteria isolated from coastal sediment.</title>
        <authorList>
            <person name="Liu X.-J."/>
            <person name="Du Z.-J."/>
        </authorList>
    </citation>
    <scope>NUCLEOTIDE SEQUENCE [LARGE SCALE GENOMIC DNA]</scope>
    <source>
        <strain evidence="2 3">SDUM461004</strain>
    </source>
</reference>
<accession>A0ABU1ARH7</accession>
<dbReference type="EMBL" id="JARXIC010000073">
    <property type="protein sequence ID" value="MDQ8196371.1"/>
    <property type="molecule type" value="Genomic_DNA"/>
</dbReference>
<proteinExistence type="predicted"/>
<evidence type="ECO:0008006" key="4">
    <source>
        <dbReference type="Google" id="ProtNLM"/>
    </source>
</evidence>
<evidence type="ECO:0000313" key="2">
    <source>
        <dbReference type="EMBL" id="MDQ8196371.1"/>
    </source>
</evidence>